<reference evidence="3 4" key="1">
    <citation type="journal article" date="2023" name="G3 (Bethesda)">
        <title>A chromosome-level genome assembly of Zasmidium syzygii isolated from banana leaves.</title>
        <authorList>
            <person name="van Westerhoven A.C."/>
            <person name="Mehrabi R."/>
            <person name="Talebi R."/>
            <person name="Steentjes M.B.F."/>
            <person name="Corcolon B."/>
            <person name="Chong P.A."/>
            <person name="Kema G.H.J."/>
            <person name="Seidl M.F."/>
        </authorList>
    </citation>
    <scope>NUCLEOTIDE SEQUENCE [LARGE SCALE GENOMIC DNA]</scope>
    <source>
        <strain evidence="3 4">P124</strain>
    </source>
</reference>
<comment type="caution">
    <text evidence="3">The sequence shown here is derived from an EMBL/GenBank/DDBJ whole genome shotgun (WGS) entry which is preliminary data.</text>
</comment>
<comment type="similarity">
    <text evidence="1">Belongs to the short-chain dehydrogenases/reductases (SDR) family.</text>
</comment>
<keyword evidence="2" id="KW-0560">Oxidoreductase</keyword>
<dbReference type="InterPro" id="IPR002347">
    <property type="entry name" value="SDR_fam"/>
</dbReference>
<dbReference type="InterPro" id="IPR036291">
    <property type="entry name" value="NAD(P)-bd_dom_sf"/>
</dbReference>
<keyword evidence="4" id="KW-1185">Reference proteome</keyword>
<dbReference type="EMBL" id="JAXOVC010000001">
    <property type="protein sequence ID" value="KAK4507030.1"/>
    <property type="molecule type" value="Genomic_DNA"/>
</dbReference>
<dbReference type="Pfam" id="PF13561">
    <property type="entry name" value="adh_short_C2"/>
    <property type="match status" value="1"/>
</dbReference>
<evidence type="ECO:0000313" key="4">
    <source>
        <dbReference type="Proteomes" id="UP001305779"/>
    </source>
</evidence>
<dbReference type="PANTHER" id="PTHR24321:SF8">
    <property type="entry name" value="ESTRADIOL 17-BETA-DEHYDROGENASE 8-RELATED"/>
    <property type="match status" value="1"/>
</dbReference>
<proteinExistence type="inferred from homology"/>
<evidence type="ECO:0000256" key="1">
    <source>
        <dbReference type="ARBA" id="ARBA00006484"/>
    </source>
</evidence>
<evidence type="ECO:0000313" key="3">
    <source>
        <dbReference type="EMBL" id="KAK4507030.1"/>
    </source>
</evidence>
<accession>A0ABR0F138</accession>
<dbReference type="PRINTS" id="PR00081">
    <property type="entry name" value="GDHRDH"/>
</dbReference>
<dbReference type="CDD" id="cd05233">
    <property type="entry name" value="SDR_c"/>
    <property type="match status" value="1"/>
</dbReference>
<dbReference type="PANTHER" id="PTHR24321">
    <property type="entry name" value="DEHYDROGENASES, SHORT CHAIN"/>
    <property type="match status" value="1"/>
</dbReference>
<dbReference type="Gene3D" id="3.40.50.720">
    <property type="entry name" value="NAD(P)-binding Rossmann-like Domain"/>
    <property type="match status" value="1"/>
</dbReference>
<dbReference type="PRINTS" id="PR00080">
    <property type="entry name" value="SDRFAMILY"/>
</dbReference>
<sequence>MDTRLKDRVAIVTGASSGLGRATALRFASLGARIVCADLHPTTLPDDLNNTHGPSTATFIPCDVTSESSIQNLIARAVDFGNGRIDVLCNYAGVAVETYERNGMAKRAHELSTEDWDLEMNVNVRGTYLCCKYALKQMLEGQEARAEGLIAHPHTPAYTPSKHAIVGLTKQLALDYARDKIHINCLCPGFVQTPMIQHFLSNPDNAAQLAAAHPWGSLGTPEDVADAAVFLCGDES</sequence>
<protein>
    <submittedName>
        <fullName evidence="3">Uncharacterized protein</fullName>
    </submittedName>
</protein>
<dbReference type="Proteomes" id="UP001305779">
    <property type="component" value="Unassembled WGS sequence"/>
</dbReference>
<evidence type="ECO:0000256" key="2">
    <source>
        <dbReference type="ARBA" id="ARBA00023002"/>
    </source>
</evidence>
<dbReference type="SUPFAM" id="SSF51735">
    <property type="entry name" value="NAD(P)-binding Rossmann-fold domains"/>
    <property type="match status" value="1"/>
</dbReference>
<name>A0ABR0F138_ZASCE</name>
<gene>
    <name evidence="3" type="ORF">PRZ48_000764</name>
</gene>
<organism evidence="3 4">
    <name type="scientific">Zasmidium cellare</name>
    <name type="common">Wine cellar mold</name>
    <name type="synonym">Racodium cellare</name>
    <dbReference type="NCBI Taxonomy" id="395010"/>
    <lineage>
        <taxon>Eukaryota</taxon>
        <taxon>Fungi</taxon>
        <taxon>Dikarya</taxon>
        <taxon>Ascomycota</taxon>
        <taxon>Pezizomycotina</taxon>
        <taxon>Dothideomycetes</taxon>
        <taxon>Dothideomycetidae</taxon>
        <taxon>Mycosphaerellales</taxon>
        <taxon>Mycosphaerellaceae</taxon>
        <taxon>Zasmidium</taxon>
    </lineage>
</organism>